<comment type="caution">
    <text evidence="2">The sequence shown here is derived from an EMBL/GenBank/DDBJ whole genome shotgun (WGS) entry which is preliminary data.</text>
</comment>
<name>A0A645EQ47_9ZZZZ</name>
<gene>
    <name evidence="2" type="ORF">SDC9_149940</name>
</gene>
<evidence type="ECO:0000313" key="2">
    <source>
        <dbReference type="EMBL" id="MPN02724.1"/>
    </source>
</evidence>
<feature type="region of interest" description="Disordered" evidence="1">
    <location>
        <begin position="90"/>
        <end position="111"/>
    </location>
</feature>
<dbReference type="AlphaFoldDB" id="A0A645EQ47"/>
<reference evidence="2" key="1">
    <citation type="submission" date="2019-08" db="EMBL/GenBank/DDBJ databases">
        <authorList>
            <person name="Kucharzyk K."/>
            <person name="Murdoch R.W."/>
            <person name="Higgins S."/>
            <person name="Loffler F."/>
        </authorList>
    </citation>
    <scope>NUCLEOTIDE SEQUENCE</scope>
</reference>
<dbReference type="EMBL" id="VSSQ01048675">
    <property type="protein sequence ID" value="MPN02724.1"/>
    <property type="molecule type" value="Genomic_DNA"/>
</dbReference>
<protein>
    <submittedName>
        <fullName evidence="2">Uncharacterized protein</fullName>
    </submittedName>
</protein>
<accession>A0A645EQ47</accession>
<organism evidence="2">
    <name type="scientific">bioreactor metagenome</name>
    <dbReference type="NCBI Taxonomy" id="1076179"/>
    <lineage>
        <taxon>unclassified sequences</taxon>
        <taxon>metagenomes</taxon>
        <taxon>ecological metagenomes</taxon>
    </lineage>
</organism>
<sequence length="253" mass="27983">MQQLHEVFLRDGWHVDDQKAGGQRLIQVPGPRVAVVHGGDKAGGVRQRNAVVTRHVNAAAEVQRGVEHGQRLVFRHIDLIQNAESSLQRAAGDGPMAQGDLASGEGIRPDQRGRVGVDIERHVPLGTAKQSGEVFRQIVLAGGLGAHQQQMLPAQKGRDRLLPHVPPIVGIAGPGNAVGYVIPHRGLLHPPIFRRVQQTFIHSFRPQKFDQLAHIILRSAVGGRPPVPRSFHCLRYTRVFRICQTFHQYSRLF</sequence>
<evidence type="ECO:0000256" key="1">
    <source>
        <dbReference type="SAM" id="MobiDB-lite"/>
    </source>
</evidence>
<proteinExistence type="predicted"/>